<comment type="caution">
    <text evidence="1">The sequence shown here is derived from an EMBL/GenBank/DDBJ whole genome shotgun (WGS) entry which is preliminary data.</text>
</comment>
<organism evidence="1 2">
    <name type="scientific">Allorhodopirellula heiligendammensis</name>
    <dbReference type="NCBI Taxonomy" id="2714739"/>
    <lineage>
        <taxon>Bacteria</taxon>
        <taxon>Pseudomonadati</taxon>
        <taxon>Planctomycetota</taxon>
        <taxon>Planctomycetia</taxon>
        <taxon>Pirellulales</taxon>
        <taxon>Pirellulaceae</taxon>
        <taxon>Allorhodopirellula</taxon>
    </lineage>
</organism>
<keyword evidence="2" id="KW-1185">Reference proteome</keyword>
<reference evidence="1 2" key="1">
    <citation type="journal article" date="2020" name="Antonie Van Leeuwenhoek">
        <title>Rhodopirellula heiligendammensis sp. nov., Rhodopirellula pilleata sp. nov., and Rhodopirellula solitaria sp. nov. isolated from natural or artificial marine surfaces in Northern Germany and California, USA, and emended description of the genus Rhodopirellula.</title>
        <authorList>
            <person name="Kallscheuer N."/>
            <person name="Wiegand S."/>
            <person name="Jogler M."/>
            <person name="Boedeker C."/>
            <person name="Peeters S.H."/>
            <person name="Rast P."/>
            <person name="Heuer A."/>
            <person name="Jetten M.S.M."/>
            <person name="Rohde M."/>
            <person name="Jogler C."/>
        </authorList>
    </citation>
    <scope>NUCLEOTIDE SEQUENCE [LARGE SCALE GENOMIC DNA]</scope>
    <source>
        <strain evidence="1 2">Poly21</strain>
    </source>
</reference>
<dbReference type="EMBL" id="SJPU01000001">
    <property type="protein sequence ID" value="TWU17994.1"/>
    <property type="molecule type" value="Genomic_DNA"/>
</dbReference>
<dbReference type="RefSeq" id="WP_146404993.1">
    <property type="nucleotide sequence ID" value="NZ_SJPU01000001.1"/>
</dbReference>
<protein>
    <recommendedName>
        <fullName evidence="3">DUF2190 family protein</fullName>
    </recommendedName>
</protein>
<evidence type="ECO:0000313" key="2">
    <source>
        <dbReference type="Proteomes" id="UP000319908"/>
    </source>
</evidence>
<sequence>MVTKLLRGEPTTVLFAAPADHDAGDIVVVGNVPFIAINRGKSGQPAAFAAGGGCYQMPASEVSGDEPTPGMAAYVDSDLVGDVTQGGKHLGYCVSVNGDTCVIYHQPNGTAV</sequence>
<name>A0A5C6C3W9_9BACT</name>
<evidence type="ECO:0000313" key="1">
    <source>
        <dbReference type="EMBL" id="TWU17994.1"/>
    </source>
</evidence>
<gene>
    <name evidence="1" type="ORF">Poly21_01470</name>
</gene>
<accession>A0A5C6C3W9</accession>
<dbReference type="AlphaFoldDB" id="A0A5C6C3W9"/>
<proteinExistence type="predicted"/>
<evidence type="ECO:0008006" key="3">
    <source>
        <dbReference type="Google" id="ProtNLM"/>
    </source>
</evidence>
<dbReference type="Proteomes" id="UP000319908">
    <property type="component" value="Unassembled WGS sequence"/>
</dbReference>